<proteinExistence type="predicted"/>
<organism evidence="1">
    <name type="scientific">marine sediment metagenome</name>
    <dbReference type="NCBI Taxonomy" id="412755"/>
    <lineage>
        <taxon>unclassified sequences</taxon>
        <taxon>metagenomes</taxon>
        <taxon>ecological metagenomes</taxon>
    </lineage>
</organism>
<protein>
    <submittedName>
        <fullName evidence="1">Uncharacterized protein</fullName>
    </submittedName>
</protein>
<reference evidence="1" key="1">
    <citation type="journal article" date="2014" name="Front. Microbiol.">
        <title>High frequency of phylogenetically diverse reductive dehalogenase-homologous genes in deep subseafloor sedimentary metagenomes.</title>
        <authorList>
            <person name="Kawai M."/>
            <person name="Futagami T."/>
            <person name="Toyoda A."/>
            <person name="Takaki Y."/>
            <person name="Nishi S."/>
            <person name="Hori S."/>
            <person name="Arai W."/>
            <person name="Tsubouchi T."/>
            <person name="Morono Y."/>
            <person name="Uchiyama I."/>
            <person name="Ito T."/>
            <person name="Fujiyama A."/>
            <person name="Inagaki F."/>
            <person name="Takami H."/>
        </authorList>
    </citation>
    <scope>NUCLEOTIDE SEQUENCE</scope>
    <source>
        <strain evidence="1">Expedition CK06-06</strain>
    </source>
</reference>
<dbReference type="AlphaFoldDB" id="X0V1M6"/>
<accession>X0V1M6</accession>
<dbReference type="EMBL" id="BARS01027446">
    <property type="protein sequence ID" value="GAG11974.1"/>
    <property type="molecule type" value="Genomic_DNA"/>
</dbReference>
<name>X0V1M6_9ZZZZ</name>
<gene>
    <name evidence="1" type="ORF">S01H1_43116</name>
</gene>
<sequence length="107" mass="12419">MRQFDAAFCKELVYHDRCGMFQCSRKPKKDDYCIQHHPDSVAKRKAKSDARWEKEKAGMDARDRVYELEREMSKLAETFVENGSTGSFQVLRDAVEELKEARKAVVG</sequence>
<comment type="caution">
    <text evidence="1">The sequence shown here is derived from an EMBL/GenBank/DDBJ whole genome shotgun (WGS) entry which is preliminary data.</text>
</comment>
<evidence type="ECO:0000313" key="1">
    <source>
        <dbReference type="EMBL" id="GAG11974.1"/>
    </source>
</evidence>